<sequence>MPVPAKEAEFLVACLCAAWCGTCREYAPGFEALKDRFPDAGFVWVDVEDESDIAGDVDVENFPTVVIQRGHDVLFCGPMLPQARLLERLLETLLTQTADESAAYARGTAERLAWQGLADIRSRLG</sequence>
<dbReference type="Pfam" id="PF00085">
    <property type="entry name" value="Thioredoxin"/>
    <property type="match status" value="1"/>
</dbReference>
<dbReference type="SUPFAM" id="SSF52833">
    <property type="entry name" value="Thioredoxin-like"/>
    <property type="match status" value="1"/>
</dbReference>
<dbReference type="Gene3D" id="3.40.30.10">
    <property type="entry name" value="Glutaredoxin"/>
    <property type="match status" value="1"/>
</dbReference>
<protein>
    <submittedName>
        <fullName evidence="2">Thioredoxin family protein</fullName>
    </submittedName>
</protein>
<name>A0ABV2CLS7_9RHOO</name>
<evidence type="ECO:0000313" key="2">
    <source>
        <dbReference type="EMBL" id="MET1488866.1"/>
    </source>
</evidence>
<accession>A0ABV2CLS7</accession>
<keyword evidence="3" id="KW-1185">Reference proteome</keyword>
<comment type="caution">
    <text evidence="2">The sequence shown here is derived from an EMBL/GenBank/DDBJ whole genome shotgun (WGS) entry which is preliminary data.</text>
</comment>
<gene>
    <name evidence="2" type="ORF">ABVT11_03425</name>
</gene>
<dbReference type="RefSeq" id="WP_345923837.1">
    <property type="nucleotide sequence ID" value="NZ_JBDIVF010000001.1"/>
</dbReference>
<proteinExistence type="predicted"/>
<dbReference type="PROSITE" id="PS51352">
    <property type="entry name" value="THIOREDOXIN_2"/>
    <property type="match status" value="1"/>
</dbReference>
<dbReference type="CDD" id="cd02947">
    <property type="entry name" value="TRX_family"/>
    <property type="match status" value="1"/>
</dbReference>
<dbReference type="Proteomes" id="UP001548590">
    <property type="component" value="Unassembled WGS sequence"/>
</dbReference>
<organism evidence="2 3">
    <name type="scientific">Uliginosibacterium paludis</name>
    <dbReference type="NCBI Taxonomy" id="1615952"/>
    <lineage>
        <taxon>Bacteria</taxon>
        <taxon>Pseudomonadati</taxon>
        <taxon>Pseudomonadota</taxon>
        <taxon>Betaproteobacteria</taxon>
        <taxon>Rhodocyclales</taxon>
        <taxon>Zoogloeaceae</taxon>
        <taxon>Uliginosibacterium</taxon>
    </lineage>
</organism>
<evidence type="ECO:0000313" key="3">
    <source>
        <dbReference type="Proteomes" id="UP001548590"/>
    </source>
</evidence>
<dbReference type="InterPro" id="IPR036249">
    <property type="entry name" value="Thioredoxin-like_sf"/>
</dbReference>
<dbReference type="EMBL" id="JBEWLZ010000002">
    <property type="protein sequence ID" value="MET1488866.1"/>
    <property type="molecule type" value="Genomic_DNA"/>
</dbReference>
<dbReference type="InterPro" id="IPR013766">
    <property type="entry name" value="Thioredoxin_domain"/>
</dbReference>
<reference evidence="2 3" key="1">
    <citation type="submission" date="2024-07" db="EMBL/GenBank/DDBJ databases">
        <title>Uliginosibacterium paludis KCTC:42655.</title>
        <authorList>
            <person name="Kim M.K."/>
        </authorList>
    </citation>
    <scope>NUCLEOTIDE SEQUENCE [LARGE SCALE GENOMIC DNA]</scope>
    <source>
        <strain evidence="2 3">KCTC 42655</strain>
    </source>
</reference>
<evidence type="ECO:0000259" key="1">
    <source>
        <dbReference type="PROSITE" id="PS51352"/>
    </source>
</evidence>
<feature type="domain" description="Thioredoxin" evidence="1">
    <location>
        <begin position="1"/>
        <end position="95"/>
    </location>
</feature>